<feature type="region of interest" description="Disordered" evidence="1">
    <location>
        <begin position="219"/>
        <end position="250"/>
    </location>
</feature>
<organism evidence="2 3">
    <name type="scientific">Schizothecium vesticola</name>
    <dbReference type="NCBI Taxonomy" id="314040"/>
    <lineage>
        <taxon>Eukaryota</taxon>
        <taxon>Fungi</taxon>
        <taxon>Dikarya</taxon>
        <taxon>Ascomycota</taxon>
        <taxon>Pezizomycotina</taxon>
        <taxon>Sordariomycetes</taxon>
        <taxon>Sordariomycetidae</taxon>
        <taxon>Sordariales</taxon>
        <taxon>Schizotheciaceae</taxon>
        <taxon>Schizothecium</taxon>
    </lineage>
</organism>
<evidence type="ECO:0000313" key="2">
    <source>
        <dbReference type="EMBL" id="KAK0740301.1"/>
    </source>
</evidence>
<comment type="caution">
    <text evidence="2">The sequence shown here is derived from an EMBL/GenBank/DDBJ whole genome shotgun (WGS) entry which is preliminary data.</text>
</comment>
<evidence type="ECO:0000313" key="3">
    <source>
        <dbReference type="Proteomes" id="UP001172155"/>
    </source>
</evidence>
<reference evidence="2" key="1">
    <citation type="submission" date="2023-06" db="EMBL/GenBank/DDBJ databases">
        <title>Genome-scale phylogeny and comparative genomics of the fungal order Sordariales.</title>
        <authorList>
            <consortium name="Lawrence Berkeley National Laboratory"/>
            <person name="Hensen N."/>
            <person name="Bonometti L."/>
            <person name="Westerberg I."/>
            <person name="Brannstrom I.O."/>
            <person name="Guillou S."/>
            <person name="Cros-Aarteil S."/>
            <person name="Calhoun S."/>
            <person name="Haridas S."/>
            <person name="Kuo A."/>
            <person name="Mondo S."/>
            <person name="Pangilinan J."/>
            <person name="Riley R."/>
            <person name="LaButti K."/>
            <person name="Andreopoulos B."/>
            <person name="Lipzen A."/>
            <person name="Chen C."/>
            <person name="Yanf M."/>
            <person name="Daum C."/>
            <person name="Ng V."/>
            <person name="Clum A."/>
            <person name="Steindorff A."/>
            <person name="Ohm R."/>
            <person name="Martin F."/>
            <person name="Silar P."/>
            <person name="Natvig D."/>
            <person name="Lalanne C."/>
            <person name="Gautier V."/>
            <person name="Ament-velasquez S.L."/>
            <person name="Kruys A."/>
            <person name="Hutchinson M.I."/>
            <person name="Powell A.J."/>
            <person name="Barry K."/>
            <person name="Miller A.N."/>
            <person name="Grigoriev I.V."/>
            <person name="Debuchy R."/>
            <person name="Gladieux P."/>
            <person name="Thoren M.H."/>
            <person name="Johannesson H."/>
        </authorList>
    </citation>
    <scope>NUCLEOTIDE SEQUENCE</scope>
    <source>
        <strain evidence="2">SMH3187-1</strain>
    </source>
</reference>
<gene>
    <name evidence="2" type="ORF">B0T18DRAFT_206744</name>
</gene>
<dbReference type="EMBL" id="JAUKUD010000006">
    <property type="protein sequence ID" value="KAK0740301.1"/>
    <property type="molecule type" value="Genomic_DNA"/>
</dbReference>
<dbReference type="Proteomes" id="UP001172155">
    <property type="component" value="Unassembled WGS sequence"/>
</dbReference>
<accession>A0AA40EJ64</accession>
<name>A0AA40EJ64_9PEZI</name>
<evidence type="ECO:0000256" key="1">
    <source>
        <dbReference type="SAM" id="MobiDB-lite"/>
    </source>
</evidence>
<proteinExistence type="predicted"/>
<sequence length="301" mass="33014">MLRGEAGVRRSAWMPLGILASQAGCLEPGLCVAVAVDQVVFCAWGFCIWMPVWASREGPQAKEEIPVQWKICRRQAWHRGERWVDGRCFVSQAWLVLPFSPVVSACLTETPDGALPRRGPVINGGDEHTLEQGLSQFCCLSHRYWRFLRPLPDIQREPMSACLSACGLSMCTGAVGGIHGGRMPPMPSSTDGILLRCILPNIASLGFSRLVHIEPVWGGQEKTTNNGDRHSRRPKRGAWQRRCRSGGPPPANSLFLRPRHAMRPAVSPFPPASWAGLGWAWCVCGAAGLWPKSHPQPTTSA</sequence>
<dbReference type="AlphaFoldDB" id="A0AA40EJ64"/>
<protein>
    <submittedName>
        <fullName evidence="2">Uncharacterized protein</fullName>
    </submittedName>
</protein>
<feature type="compositionally biased region" description="Basic residues" evidence="1">
    <location>
        <begin position="230"/>
        <end position="244"/>
    </location>
</feature>
<keyword evidence="3" id="KW-1185">Reference proteome</keyword>